<sequence>MPPEKRPIATIGAGWLAVTGKSRGKLPAVSARGRIISFGDWPGPDAGAQFPAGGMEWIIRCLMTRATAGAQTSCGISLLEGTELREASVGMGWDGMGWPCAPSHGTSVESSFDLAVTSYRFRLDLRQSGGVSPHLTEYCFV</sequence>
<organism evidence="1 2">
    <name type="scientific">Sorghum bicolor</name>
    <name type="common">Sorghum</name>
    <name type="synonym">Sorghum vulgare</name>
    <dbReference type="NCBI Taxonomy" id="4558"/>
    <lineage>
        <taxon>Eukaryota</taxon>
        <taxon>Viridiplantae</taxon>
        <taxon>Streptophyta</taxon>
        <taxon>Embryophyta</taxon>
        <taxon>Tracheophyta</taxon>
        <taxon>Spermatophyta</taxon>
        <taxon>Magnoliopsida</taxon>
        <taxon>Liliopsida</taxon>
        <taxon>Poales</taxon>
        <taxon>Poaceae</taxon>
        <taxon>PACMAD clade</taxon>
        <taxon>Panicoideae</taxon>
        <taxon>Andropogonodae</taxon>
        <taxon>Andropogoneae</taxon>
        <taxon>Sorghinae</taxon>
        <taxon>Sorghum</taxon>
    </lineage>
</organism>
<accession>A0A1Z5R352</accession>
<proteinExistence type="predicted"/>
<keyword evidence="2" id="KW-1185">Reference proteome</keyword>
<reference evidence="1 2" key="1">
    <citation type="journal article" date="2009" name="Nature">
        <title>The Sorghum bicolor genome and the diversification of grasses.</title>
        <authorList>
            <person name="Paterson A.H."/>
            <person name="Bowers J.E."/>
            <person name="Bruggmann R."/>
            <person name="Dubchak I."/>
            <person name="Grimwood J."/>
            <person name="Gundlach H."/>
            <person name="Haberer G."/>
            <person name="Hellsten U."/>
            <person name="Mitros T."/>
            <person name="Poliakov A."/>
            <person name="Schmutz J."/>
            <person name="Spannagl M."/>
            <person name="Tang H."/>
            <person name="Wang X."/>
            <person name="Wicker T."/>
            <person name="Bharti A.K."/>
            <person name="Chapman J."/>
            <person name="Feltus F.A."/>
            <person name="Gowik U."/>
            <person name="Grigoriev I.V."/>
            <person name="Lyons E."/>
            <person name="Maher C.A."/>
            <person name="Martis M."/>
            <person name="Narechania A."/>
            <person name="Otillar R.P."/>
            <person name="Penning B.W."/>
            <person name="Salamov A.A."/>
            <person name="Wang Y."/>
            <person name="Zhang L."/>
            <person name="Carpita N.C."/>
            <person name="Freeling M."/>
            <person name="Gingle A.R."/>
            <person name="Hash C.T."/>
            <person name="Keller B."/>
            <person name="Klein P."/>
            <person name="Kresovich S."/>
            <person name="McCann M.C."/>
            <person name="Ming R."/>
            <person name="Peterson D.G."/>
            <person name="Mehboob-ur-Rahman"/>
            <person name="Ware D."/>
            <person name="Westhoff P."/>
            <person name="Mayer K.F."/>
            <person name="Messing J."/>
            <person name="Rokhsar D.S."/>
        </authorList>
    </citation>
    <scope>NUCLEOTIDE SEQUENCE [LARGE SCALE GENOMIC DNA]</scope>
    <source>
        <strain evidence="2">cv. BTx623</strain>
    </source>
</reference>
<gene>
    <name evidence="1" type="ORF">SORBI_3009G131032</name>
</gene>
<dbReference type="InParanoid" id="A0A1Z5R352"/>
<reference evidence="2" key="2">
    <citation type="journal article" date="2018" name="Plant J.">
        <title>The Sorghum bicolor reference genome: improved assembly, gene annotations, a transcriptome atlas, and signatures of genome organization.</title>
        <authorList>
            <person name="McCormick R.F."/>
            <person name="Truong S.K."/>
            <person name="Sreedasyam A."/>
            <person name="Jenkins J."/>
            <person name="Shu S."/>
            <person name="Sims D."/>
            <person name="Kennedy M."/>
            <person name="Amirebrahimi M."/>
            <person name="Weers B.D."/>
            <person name="McKinley B."/>
            <person name="Mattison A."/>
            <person name="Morishige D.T."/>
            <person name="Grimwood J."/>
            <person name="Schmutz J."/>
            <person name="Mullet J.E."/>
        </authorList>
    </citation>
    <scope>NUCLEOTIDE SEQUENCE [LARGE SCALE GENOMIC DNA]</scope>
    <source>
        <strain evidence="2">cv. BTx623</strain>
    </source>
</reference>
<dbReference type="Gramene" id="OQU77959">
    <property type="protein sequence ID" value="OQU77959"/>
    <property type="gene ID" value="SORBI_3009G131032"/>
</dbReference>
<name>A0A1Z5R352_SORBI</name>
<protein>
    <submittedName>
        <fullName evidence="1">Uncharacterized protein</fullName>
    </submittedName>
</protein>
<evidence type="ECO:0000313" key="1">
    <source>
        <dbReference type="EMBL" id="OQU77959.1"/>
    </source>
</evidence>
<dbReference type="Proteomes" id="UP000000768">
    <property type="component" value="Chromosome 9"/>
</dbReference>
<dbReference type="AlphaFoldDB" id="A0A1Z5R352"/>
<dbReference type="EMBL" id="CM000768">
    <property type="protein sequence ID" value="OQU77959.1"/>
    <property type="molecule type" value="Genomic_DNA"/>
</dbReference>
<evidence type="ECO:0000313" key="2">
    <source>
        <dbReference type="Proteomes" id="UP000000768"/>
    </source>
</evidence>